<comment type="subcellular location">
    <subcellularLocation>
        <location evidence="1">Cell membrane</location>
        <topology evidence="1">Multi-pass membrane protein</topology>
    </subcellularLocation>
</comment>
<feature type="transmembrane region" description="Helical" evidence="6">
    <location>
        <begin position="41"/>
        <end position="68"/>
    </location>
</feature>
<feature type="transmembrane region" description="Helical" evidence="6">
    <location>
        <begin position="153"/>
        <end position="173"/>
    </location>
</feature>
<dbReference type="GO" id="GO:0005886">
    <property type="term" value="C:plasma membrane"/>
    <property type="evidence" value="ECO:0007669"/>
    <property type="project" value="UniProtKB-SubCell"/>
</dbReference>
<evidence type="ECO:0000259" key="7">
    <source>
        <dbReference type="Pfam" id="PF09335"/>
    </source>
</evidence>
<dbReference type="PANTHER" id="PTHR42709:SF6">
    <property type="entry name" value="UNDECAPRENYL PHOSPHATE TRANSPORTER A"/>
    <property type="match status" value="1"/>
</dbReference>
<evidence type="ECO:0000256" key="4">
    <source>
        <dbReference type="ARBA" id="ARBA00022989"/>
    </source>
</evidence>
<protein>
    <recommendedName>
        <fullName evidence="7">VTT domain-containing protein</fullName>
    </recommendedName>
</protein>
<dbReference type="AlphaFoldDB" id="A0A0D8JEX6"/>
<dbReference type="RefSeq" id="WP_045027741.1">
    <property type="nucleotide sequence ID" value="NZ_JRHC01000001.1"/>
</dbReference>
<evidence type="ECO:0000256" key="2">
    <source>
        <dbReference type="ARBA" id="ARBA00022475"/>
    </source>
</evidence>
<keyword evidence="9" id="KW-1185">Reference proteome</keyword>
<feature type="domain" description="VTT" evidence="7">
    <location>
        <begin position="72"/>
        <end position="171"/>
    </location>
</feature>
<dbReference type="InterPro" id="IPR051311">
    <property type="entry name" value="DedA_domain"/>
</dbReference>
<dbReference type="PANTHER" id="PTHR42709">
    <property type="entry name" value="ALKALINE PHOSPHATASE LIKE PROTEIN"/>
    <property type="match status" value="1"/>
</dbReference>
<feature type="transmembrane region" description="Helical" evidence="6">
    <location>
        <begin position="122"/>
        <end position="147"/>
    </location>
</feature>
<dbReference type="STRING" id="1544798.LH29_08940"/>
<keyword evidence="4 6" id="KW-1133">Transmembrane helix</keyword>
<gene>
    <name evidence="8" type="ORF">LH29_08940</name>
</gene>
<evidence type="ECO:0000313" key="9">
    <source>
        <dbReference type="Proteomes" id="UP000032544"/>
    </source>
</evidence>
<dbReference type="OrthoDB" id="1121880at2"/>
<evidence type="ECO:0000256" key="1">
    <source>
        <dbReference type="ARBA" id="ARBA00004651"/>
    </source>
</evidence>
<dbReference type="EMBL" id="JRHC01000001">
    <property type="protein sequence ID" value="KJF45470.1"/>
    <property type="molecule type" value="Genomic_DNA"/>
</dbReference>
<keyword evidence="3 6" id="KW-0812">Transmembrane</keyword>
<comment type="caution">
    <text evidence="8">The sequence shown here is derived from an EMBL/GenBank/DDBJ whole genome shotgun (WGS) entry which is preliminary data.</text>
</comment>
<evidence type="ECO:0000313" key="8">
    <source>
        <dbReference type="EMBL" id="KJF45470.1"/>
    </source>
</evidence>
<sequence>MNGKIAIPKKFYFILFASVVAICLFSFTIGRELYAGKTENIFSFGLIHFAGYLFFLLMPVELAFIYYLPYYPGVDLITTAMLTAVTAQFIDYLIGRLLRPNKIIELMGQKRIEKAEQKIKRFGMLTIFVFNLFPLSSPVIALAAGMLRYDFRRFLVVSILGLLLKYVVIYLVFKG</sequence>
<feature type="transmembrane region" description="Helical" evidence="6">
    <location>
        <begin position="12"/>
        <end position="29"/>
    </location>
</feature>
<evidence type="ECO:0000256" key="6">
    <source>
        <dbReference type="SAM" id="Phobius"/>
    </source>
</evidence>
<dbReference type="Pfam" id="PF09335">
    <property type="entry name" value="VTT_dom"/>
    <property type="match status" value="1"/>
</dbReference>
<dbReference type="InterPro" id="IPR032816">
    <property type="entry name" value="VTT_dom"/>
</dbReference>
<keyword evidence="2" id="KW-1003">Cell membrane</keyword>
<evidence type="ECO:0000256" key="3">
    <source>
        <dbReference type="ARBA" id="ARBA00022692"/>
    </source>
</evidence>
<proteinExistence type="predicted"/>
<organism evidence="8 9">
    <name type="scientific">Draconibacterium sediminis</name>
    <dbReference type="NCBI Taxonomy" id="1544798"/>
    <lineage>
        <taxon>Bacteria</taxon>
        <taxon>Pseudomonadati</taxon>
        <taxon>Bacteroidota</taxon>
        <taxon>Bacteroidia</taxon>
        <taxon>Marinilabiliales</taxon>
        <taxon>Prolixibacteraceae</taxon>
        <taxon>Draconibacterium</taxon>
    </lineage>
</organism>
<dbReference type="Proteomes" id="UP000032544">
    <property type="component" value="Unassembled WGS sequence"/>
</dbReference>
<name>A0A0D8JEX6_9BACT</name>
<keyword evidence="5 6" id="KW-0472">Membrane</keyword>
<reference evidence="8 9" key="1">
    <citation type="submission" date="2014-09" db="EMBL/GenBank/DDBJ databases">
        <title>Draft Genome Sequence of Draconibacterium sp. JN14CK-3.</title>
        <authorList>
            <person name="Dong C."/>
            <person name="Lai Q."/>
            <person name="Shao Z."/>
        </authorList>
    </citation>
    <scope>NUCLEOTIDE SEQUENCE [LARGE SCALE GENOMIC DNA]</scope>
    <source>
        <strain evidence="8 9">JN14CK-3</strain>
    </source>
</reference>
<evidence type="ECO:0000256" key="5">
    <source>
        <dbReference type="ARBA" id="ARBA00023136"/>
    </source>
</evidence>
<accession>A0A0D8JEX6</accession>